<dbReference type="Proteomes" id="UP000887579">
    <property type="component" value="Unplaced"/>
</dbReference>
<proteinExistence type="predicted"/>
<dbReference type="WBParaSite" id="ES5_v2.g10495.t1">
    <property type="protein sequence ID" value="ES5_v2.g10495.t1"/>
    <property type="gene ID" value="ES5_v2.g10495"/>
</dbReference>
<reference evidence="2" key="1">
    <citation type="submission" date="2022-11" db="UniProtKB">
        <authorList>
            <consortium name="WormBaseParasite"/>
        </authorList>
    </citation>
    <scope>IDENTIFICATION</scope>
</reference>
<accession>A0AC34F0E9</accession>
<organism evidence="1 2">
    <name type="scientific">Panagrolaimus sp. ES5</name>
    <dbReference type="NCBI Taxonomy" id="591445"/>
    <lineage>
        <taxon>Eukaryota</taxon>
        <taxon>Metazoa</taxon>
        <taxon>Ecdysozoa</taxon>
        <taxon>Nematoda</taxon>
        <taxon>Chromadorea</taxon>
        <taxon>Rhabditida</taxon>
        <taxon>Tylenchina</taxon>
        <taxon>Panagrolaimomorpha</taxon>
        <taxon>Panagrolaimoidea</taxon>
        <taxon>Panagrolaimidae</taxon>
        <taxon>Panagrolaimus</taxon>
    </lineage>
</organism>
<protein>
    <submittedName>
        <fullName evidence="2">Vacuolar protein-sorting-associated protein 36</fullName>
    </submittedName>
</protein>
<evidence type="ECO:0000313" key="1">
    <source>
        <dbReference type="Proteomes" id="UP000887579"/>
    </source>
</evidence>
<sequence>MDRLSWYQAGESMEEILRQAAHVGIYDGDLKTSAFEQGTLSLTLQRVIWADCSDPDCRLILHHSLVEKIEKHNKSMFSRGGKIIVFLKPVPPGHHQGPVAASACHSIRFVFRNGGEEDFYKLYVEALNRQTWKRTSSSSSSAGSRNSHAQSSRGGGISGIEKRLIDQNNKMHENISQAFEDMSKLMEQAREMVNLSKTITERLRMKKGDDITEDETTQFKSYLLSLGVNDPVTKTTFGNGATYFEKLAEEITEVLEKPLTECGGTMTLPEAYCRINRARGVHLISPEDLLLACQKLDKIDSRITMYVFDSGVNVVQLRTVRVDQMTEETAELVKELGRADAYKIALHNSISPVLAKERLLAAETVGRICRDDSVEGLYFFWNRFLESN</sequence>
<evidence type="ECO:0000313" key="2">
    <source>
        <dbReference type="WBParaSite" id="ES5_v2.g10495.t1"/>
    </source>
</evidence>
<name>A0AC34F0E9_9BILA</name>